<evidence type="ECO:0000313" key="2">
    <source>
        <dbReference type="EMBL" id="RKG93650.1"/>
    </source>
</evidence>
<reference evidence="3" key="1">
    <citation type="submission" date="2018-09" db="EMBL/GenBank/DDBJ databases">
        <authorList>
            <person name="Livingstone P.G."/>
            <person name="Whitworth D.E."/>
        </authorList>
    </citation>
    <scope>NUCLEOTIDE SEQUENCE [LARGE SCALE GENOMIC DNA]</scope>
    <source>
        <strain evidence="3">CA054A</strain>
    </source>
</reference>
<name>A0A3A8JPE4_9BACT</name>
<dbReference type="OrthoDB" id="5524603at2"/>
<accession>A0A3A8JPE4</accession>
<dbReference type="SUPFAM" id="SSF50156">
    <property type="entry name" value="PDZ domain-like"/>
    <property type="match status" value="1"/>
</dbReference>
<protein>
    <recommendedName>
        <fullName evidence="4">PDZ domain-containing protein</fullName>
    </recommendedName>
</protein>
<keyword evidence="3" id="KW-1185">Reference proteome</keyword>
<feature type="signal peptide" evidence="1">
    <location>
        <begin position="1"/>
        <end position="22"/>
    </location>
</feature>
<feature type="chain" id="PRO_5017411174" description="PDZ domain-containing protein" evidence="1">
    <location>
        <begin position="23"/>
        <end position="485"/>
    </location>
</feature>
<evidence type="ECO:0008006" key="4">
    <source>
        <dbReference type="Google" id="ProtNLM"/>
    </source>
</evidence>
<dbReference type="EMBL" id="RAVZ01000005">
    <property type="protein sequence ID" value="RKG93650.1"/>
    <property type="molecule type" value="Genomic_DNA"/>
</dbReference>
<comment type="caution">
    <text evidence="2">The sequence shown here is derived from an EMBL/GenBank/DDBJ whole genome shotgun (WGS) entry which is preliminary data.</text>
</comment>
<dbReference type="Proteomes" id="UP000268094">
    <property type="component" value="Unassembled WGS sequence"/>
</dbReference>
<evidence type="ECO:0000313" key="3">
    <source>
        <dbReference type="Proteomes" id="UP000268094"/>
    </source>
</evidence>
<keyword evidence="1" id="KW-0732">Signal</keyword>
<dbReference type="RefSeq" id="WP_120538796.1">
    <property type="nucleotide sequence ID" value="NZ_RAVZ01000005.1"/>
</dbReference>
<gene>
    <name evidence="2" type="ORF">D7V88_01530</name>
</gene>
<organism evidence="2 3">
    <name type="scientific">Corallococcus terminator</name>
    <dbReference type="NCBI Taxonomy" id="2316733"/>
    <lineage>
        <taxon>Bacteria</taxon>
        <taxon>Pseudomonadati</taxon>
        <taxon>Myxococcota</taxon>
        <taxon>Myxococcia</taxon>
        <taxon>Myxococcales</taxon>
        <taxon>Cystobacterineae</taxon>
        <taxon>Myxococcaceae</taxon>
        <taxon>Corallococcus</taxon>
    </lineage>
</organism>
<dbReference type="InterPro" id="IPR036034">
    <property type="entry name" value="PDZ_sf"/>
</dbReference>
<dbReference type="AlphaFoldDB" id="A0A3A8JPE4"/>
<sequence>MPAASLLLSAAASLFTTTWLLAAAPFTVTVEPVGLSVSSDGEAVVVTKVVPGSPASREGVKPQMRLERIGAPMRVFSMGSLTKLSQEDLQAALTPTWDEPLIFTVAPQGKKPEQTFTLKRTDRAPRVEFPVVPLPDEQVRRLTVMQMQRYHIRLAQVMNGEPTFPEAPSLELQQEDTAAWVTQGQLRVMDGGGFTGQWVHPRFVMKSACPLGKGKLELRKAGPGLPLTLKVEHGSRRPFDDSTVDLPLWSLQDVTKACAQGRKELTASVAATLSCEEDPALKKSLPVKMALTCEQPLPVGRSGELELLANRGKYTYLVGEQAVPEMEVLLSTLFPKAASVTLVQVDAQGQVSRRFATYPVPPDARGVPMQATLDTTMVRTVHLAAELKFADGSTRLTSAEQVAISTPELETKKDQARVAATRSLMEISARLTQERKSACDDPDGSVAWLEAQPEVESAYNHEGHSISYRMKGTGESLSIMCHRRR</sequence>
<dbReference type="Gene3D" id="2.30.42.10">
    <property type="match status" value="1"/>
</dbReference>
<evidence type="ECO:0000256" key="1">
    <source>
        <dbReference type="SAM" id="SignalP"/>
    </source>
</evidence>
<proteinExistence type="predicted"/>